<name>R2S9F9_9ENTE</name>
<evidence type="ECO:0000313" key="2">
    <source>
        <dbReference type="EMBL" id="EOH89451.1"/>
    </source>
</evidence>
<keyword evidence="3" id="KW-1185">Reference proteome</keyword>
<evidence type="ECO:0000313" key="3">
    <source>
        <dbReference type="Proteomes" id="UP000013777"/>
    </source>
</evidence>
<dbReference type="Proteomes" id="UP000013777">
    <property type="component" value="Unassembled WGS sequence"/>
</dbReference>
<keyword evidence="1" id="KW-1133">Transmembrane helix</keyword>
<evidence type="ECO:0000256" key="1">
    <source>
        <dbReference type="SAM" id="Phobius"/>
    </source>
</evidence>
<dbReference type="RefSeq" id="WP_010753232.1">
    <property type="nucleotide sequence ID" value="NZ_ASVU01000001.1"/>
</dbReference>
<feature type="transmembrane region" description="Helical" evidence="1">
    <location>
        <begin position="7"/>
        <end position="38"/>
    </location>
</feature>
<dbReference type="PATRIC" id="fig|1158606.3.peg.543"/>
<sequence>MNKKFNLFTLGVVAGLGFGFAPMVVKVLTLFSVVAILWNEWDEYEVRRGNDDLYKYSENVGTNARSKEY</sequence>
<accession>R2S9F9</accession>
<dbReference type="STRING" id="57732.RU94_GL001212"/>
<reference evidence="2 3" key="1">
    <citation type="submission" date="2013-02" db="EMBL/GenBank/DDBJ databases">
        <title>The Genome Sequence of Enterococcus asini ATCC_700915.</title>
        <authorList>
            <consortium name="The Broad Institute Genome Sequencing Platform"/>
            <consortium name="The Broad Institute Genome Sequencing Center for Infectious Disease"/>
            <person name="Earl A.M."/>
            <person name="Gilmore M.S."/>
            <person name="Lebreton F."/>
            <person name="Walker B."/>
            <person name="Young S.K."/>
            <person name="Zeng Q."/>
            <person name="Gargeya S."/>
            <person name="Fitzgerald M."/>
            <person name="Haas B."/>
            <person name="Abouelleil A."/>
            <person name="Alvarado L."/>
            <person name="Arachchi H.M."/>
            <person name="Berlin A.M."/>
            <person name="Chapman S.B."/>
            <person name="Dewar J."/>
            <person name="Goldberg J."/>
            <person name="Griggs A."/>
            <person name="Gujja S."/>
            <person name="Hansen M."/>
            <person name="Howarth C."/>
            <person name="Imamovic A."/>
            <person name="Larimer J."/>
            <person name="McCowan C."/>
            <person name="Murphy C."/>
            <person name="Neiman D."/>
            <person name="Pearson M."/>
            <person name="Priest M."/>
            <person name="Roberts A."/>
            <person name="Saif S."/>
            <person name="Shea T."/>
            <person name="Sisk P."/>
            <person name="Sykes S."/>
            <person name="Wortman J."/>
            <person name="Nusbaum C."/>
            <person name="Birren B."/>
        </authorList>
    </citation>
    <scope>NUCLEOTIDE SEQUENCE [LARGE SCALE GENOMIC DNA]</scope>
    <source>
        <strain evidence="2 3">ATCC 700915</strain>
    </source>
</reference>
<proteinExistence type="predicted"/>
<keyword evidence="1" id="KW-0812">Transmembrane</keyword>
<dbReference type="OrthoDB" id="9868882at2"/>
<dbReference type="EMBL" id="AJAP01000006">
    <property type="protein sequence ID" value="EOH89451.1"/>
    <property type="molecule type" value="Genomic_DNA"/>
</dbReference>
<dbReference type="GeneID" id="78366197"/>
<keyword evidence="1" id="KW-0472">Membrane</keyword>
<organism evidence="2 3">
    <name type="scientific">Enterococcus asini ATCC 700915</name>
    <dbReference type="NCBI Taxonomy" id="1158606"/>
    <lineage>
        <taxon>Bacteria</taxon>
        <taxon>Bacillati</taxon>
        <taxon>Bacillota</taxon>
        <taxon>Bacilli</taxon>
        <taxon>Lactobacillales</taxon>
        <taxon>Enterococcaceae</taxon>
        <taxon>Enterococcus</taxon>
    </lineage>
</organism>
<protein>
    <submittedName>
        <fullName evidence="2">Uncharacterized protein</fullName>
    </submittedName>
</protein>
<gene>
    <name evidence="2" type="ORF">UAS_00565</name>
</gene>
<comment type="caution">
    <text evidence="2">The sequence shown here is derived from an EMBL/GenBank/DDBJ whole genome shotgun (WGS) entry which is preliminary data.</text>
</comment>
<dbReference type="HOGENOM" id="CLU_2769324_0_0_9"/>
<dbReference type="AlphaFoldDB" id="R2S9F9"/>